<dbReference type="OrthoDB" id="6157510at2759"/>
<feature type="transmembrane region" description="Helical" evidence="1">
    <location>
        <begin position="100"/>
        <end position="123"/>
    </location>
</feature>
<organism evidence="2 3">
    <name type="scientific">Brachionus calyciflorus</name>
    <dbReference type="NCBI Taxonomy" id="104777"/>
    <lineage>
        <taxon>Eukaryota</taxon>
        <taxon>Metazoa</taxon>
        <taxon>Spiralia</taxon>
        <taxon>Gnathifera</taxon>
        <taxon>Rotifera</taxon>
        <taxon>Eurotatoria</taxon>
        <taxon>Monogononta</taxon>
        <taxon>Pseudotrocha</taxon>
        <taxon>Ploima</taxon>
        <taxon>Brachionidae</taxon>
        <taxon>Brachionus</taxon>
    </lineage>
</organism>
<feature type="transmembrane region" description="Helical" evidence="1">
    <location>
        <begin position="135"/>
        <end position="157"/>
    </location>
</feature>
<dbReference type="PANTHER" id="PTHR33444:SF2">
    <property type="entry name" value="MARVEL DOMAIN-CONTAINING PROTEIN"/>
    <property type="match status" value="1"/>
</dbReference>
<name>A0A814DQI6_9BILA</name>
<evidence type="ECO:0000313" key="2">
    <source>
        <dbReference type="EMBL" id="CAF0957734.1"/>
    </source>
</evidence>
<reference evidence="2" key="1">
    <citation type="submission" date="2021-02" db="EMBL/GenBank/DDBJ databases">
        <authorList>
            <person name="Nowell W R."/>
        </authorList>
    </citation>
    <scope>NUCLEOTIDE SEQUENCE</scope>
    <source>
        <strain evidence="2">Ploen Becks lab</strain>
    </source>
</reference>
<keyword evidence="3" id="KW-1185">Reference proteome</keyword>
<dbReference type="AlphaFoldDB" id="A0A814DQI6"/>
<feature type="transmembrane region" description="Helical" evidence="1">
    <location>
        <begin position="194"/>
        <end position="216"/>
    </location>
</feature>
<dbReference type="EMBL" id="CAJNOC010002912">
    <property type="protein sequence ID" value="CAF0957734.1"/>
    <property type="molecule type" value="Genomic_DNA"/>
</dbReference>
<dbReference type="Proteomes" id="UP000663879">
    <property type="component" value="Unassembled WGS sequence"/>
</dbReference>
<proteinExistence type="predicted"/>
<keyword evidence="1" id="KW-0812">Transmembrane</keyword>
<gene>
    <name evidence="2" type="ORF">OXX778_LOCUS14283</name>
</gene>
<protein>
    <submittedName>
        <fullName evidence="2">Uncharacterized protein</fullName>
    </submittedName>
</protein>
<feature type="transmembrane region" description="Helical" evidence="1">
    <location>
        <begin position="44"/>
        <end position="66"/>
    </location>
</feature>
<sequence>MEKLNQLKKLRIKEIRRNKSIKTVGKLYILKLGEIYSDYWPLKFTILFILEFTVCLYAVLMIVVSLEFNQDYHTIKIWNFLGTRLRRWSGLRRCNIEPLIPIWLIVYHSVTIFMVFLLIPICFIEYCGKEILRQFVLILTICLTIFFGIFQLAWFIAGNVWVYSKYESVVFENASSSLYCDQNLYLLAFWTINVSYIISGAAIIIGALSFCGFYIYACCCKNPSNRVFGS</sequence>
<keyword evidence="1" id="KW-1133">Transmembrane helix</keyword>
<keyword evidence="1" id="KW-0472">Membrane</keyword>
<dbReference type="InterPro" id="IPR040350">
    <property type="entry name" value="TMEM272"/>
</dbReference>
<evidence type="ECO:0000313" key="3">
    <source>
        <dbReference type="Proteomes" id="UP000663879"/>
    </source>
</evidence>
<comment type="caution">
    <text evidence="2">The sequence shown here is derived from an EMBL/GenBank/DDBJ whole genome shotgun (WGS) entry which is preliminary data.</text>
</comment>
<evidence type="ECO:0000256" key="1">
    <source>
        <dbReference type="SAM" id="Phobius"/>
    </source>
</evidence>
<dbReference type="PANTHER" id="PTHR33444">
    <property type="entry name" value="SI:DKEY-19B23.12-RELATED"/>
    <property type="match status" value="1"/>
</dbReference>
<accession>A0A814DQI6</accession>